<dbReference type="InterPro" id="IPR017476">
    <property type="entry name" value="UDP-Glc/GDP-Man"/>
</dbReference>
<evidence type="ECO:0000313" key="9">
    <source>
        <dbReference type="Proteomes" id="UP001321249"/>
    </source>
</evidence>
<dbReference type="SUPFAM" id="SSF52413">
    <property type="entry name" value="UDP-glucose/GDP-mannose dehydrogenase C-terminal domain"/>
    <property type="match status" value="1"/>
</dbReference>
<keyword evidence="8" id="KW-1185">Reference proteome</keyword>
<dbReference type="EMBL" id="CP046147">
    <property type="protein sequence ID" value="WFG38856.1"/>
    <property type="molecule type" value="Genomic_DNA"/>
</dbReference>
<dbReference type="Pfam" id="PF00984">
    <property type="entry name" value="UDPG_MGDP_dh"/>
    <property type="match status" value="1"/>
</dbReference>
<dbReference type="SUPFAM" id="SSF51735">
    <property type="entry name" value="NAD(P)-binding Rossmann-fold domains"/>
    <property type="match status" value="1"/>
</dbReference>
<dbReference type="Gene3D" id="3.40.50.720">
    <property type="entry name" value="NAD(P)-binding Rossmann-like Domain"/>
    <property type="match status" value="2"/>
</dbReference>
<dbReference type="Proteomes" id="UP001321249">
    <property type="component" value="Unassembled WGS sequence"/>
</dbReference>
<dbReference type="Proteomes" id="UP001219901">
    <property type="component" value="Chromosome"/>
</dbReference>
<dbReference type="PANTHER" id="PTHR43491:SF2">
    <property type="entry name" value="UDP-N-ACETYL-D-MANNOSAMINE DEHYDROGENASE"/>
    <property type="match status" value="1"/>
</dbReference>
<evidence type="ECO:0000256" key="4">
    <source>
        <dbReference type="PIRNR" id="PIRNR000124"/>
    </source>
</evidence>
<dbReference type="Pfam" id="PF03720">
    <property type="entry name" value="UDPG_MGDP_dh_C"/>
    <property type="match status" value="1"/>
</dbReference>
<evidence type="ECO:0000256" key="1">
    <source>
        <dbReference type="ARBA" id="ARBA00006601"/>
    </source>
</evidence>
<dbReference type="GO" id="GO:0000271">
    <property type="term" value="P:polysaccharide biosynthetic process"/>
    <property type="evidence" value="ECO:0007669"/>
    <property type="project" value="InterPro"/>
</dbReference>
<evidence type="ECO:0000256" key="3">
    <source>
        <dbReference type="ARBA" id="ARBA00023027"/>
    </source>
</evidence>
<accession>A0AAJ6CR27</accession>
<sequence length="420" mass="46321">MKTAVIGAAGHVGLGMALVLTEAGHDVTGIDSDSEKNARIMSGEMPYVEEEGQDHLDRAIDSGRLLMTDDLSRISDSENVVVVIGTPLDENMNPDMSPLKVLFGEMLPHIRKGQMIMLRSTVSPGTTDLIKNVLEQNDLTIGEDILLLFAPERVAQGKSIMEIKDLPQLIGAYDSRSYDRAESFFETFIRATCQRLSPMEAEIGKLVTNMTRYVTFALANEFHLIGNTFGVNMNKVIDACNADYPRLNLPGPGPNVGGPCLYKDGWFLIDRVPFNELISSSFRINEGMPMQILQQLDVWLGDSKLNKVAILGMTFKANSDDLRNSLSAKLSKQLDARGVEVIAIEPNVEGFDSINDLSGVDAVVLMTPHREFDDLRLIADTVNNPKCIFVDIWGFWNEMKYVSKNGYFLSSDLASVDSGS</sequence>
<feature type="domain" description="UDP-glucose/GDP-mannose dehydrogenase C-terminal" evidence="5">
    <location>
        <begin position="309"/>
        <end position="398"/>
    </location>
</feature>
<name>A0AAJ6CR27_9CHLR</name>
<dbReference type="InterPro" id="IPR014027">
    <property type="entry name" value="UDP-Glc/GDP-Man_DH_C"/>
</dbReference>
<dbReference type="InterPro" id="IPR028359">
    <property type="entry name" value="UDP_ManNAc/GlcNAc_DH"/>
</dbReference>
<evidence type="ECO:0000313" key="7">
    <source>
        <dbReference type="EMBL" id="WFG38856.1"/>
    </source>
</evidence>
<keyword evidence="3" id="KW-0520">NAD</keyword>
<dbReference type="PANTHER" id="PTHR43491">
    <property type="entry name" value="UDP-N-ACETYL-D-MANNOSAMINE DEHYDROGENASE"/>
    <property type="match status" value="1"/>
</dbReference>
<evidence type="ECO:0000256" key="2">
    <source>
        <dbReference type="ARBA" id="ARBA00023002"/>
    </source>
</evidence>
<dbReference type="PIRSF" id="PIRSF500136">
    <property type="entry name" value="UDP_ManNAc_DH"/>
    <property type="match status" value="1"/>
</dbReference>
<reference evidence="8" key="3">
    <citation type="submission" date="2023-06" db="EMBL/GenBank/DDBJ databases">
        <title>Pangenomics reveal diversification of enzyme families and niche specialization in globally abundant SAR202 bacteria.</title>
        <authorList>
            <person name="Saw J.H.W."/>
        </authorList>
    </citation>
    <scope>NUCLEOTIDE SEQUENCE [LARGE SCALE GENOMIC DNA]</scope>
    <source>
        <strain evidence="8">JH1073</strain>
    </source>
</reference>
<dbReference type="AlphaFoldDB" id="A0AAJ6CR27"/>
<dbReference type="Pfam" id="PF03721">
    <property type="entry name" value="UDPG_MGDP_dh_N"/>
    <property type="match status" value="1"/>
</dbReference>
<dbReference type="GO" id="GO:0016628">
    <property type="term" value="F:oxidoreductase activity, acting on the CH-CH group of donors, NAD or NADP as acceptor"/>
    <property type="evidence" value="ECO:0007669"/>
    <property type="project" value="InterPro"/>
</dbReference>
<dbReference type="EMBL" id="WMBE01000001">
    <property type="protein sequence ID" value="MDG0866430.1"/>
    <property type="molecule type" value="Genomic_DNA"/>
</dbReference>
<dbReference type="InterPro" id="IPR008927">
    <property type="entry name" value="6-PGluconate_DH-like_C_sf"/>
</dbReference>
<dbReference type="InterPro" id="IPR036220">
    <property type="entry name" value="UDP-Glc/GDP-Man_DH_C_sf"/>
</dbReference>
<evidence type="ECO:0000313" key="6">
    <source>
        <dbReference type="EMBL" id="MDG0866430.1"/>
    </source>
</evidence>
<gene>
    <name evidence="6" type="ORF">GKO46_05005</name>
    <name evidence="7" type="ORF">GKO48_04255</name>
</gene>
<dbReference type="RefSeq" id="WP_342822137.1">
    <property type="nucleotide sequence ID" value="NZ_CP046146.1"/>
</dbReference>
<dbReference type="InterPro" id="IPR014026">
    <property type="entry name" value="UDP-Glc/GDP-Man_DH_dimer"/>
</dbReference>
<dbReference type="SUPFAM" id="SSF48179">
    <property type="entry name" value="6-phosphogluconate dehydrogenase C-terminal domain-like"/>
    <property type="match status" value="1"/>
</dbReference>
<protein>
    <submittedName>
        <fullName evidence="7">Nucleotide sugar dehydrogenase</fullName>
    </submittedName>
</protein>
<dbReference type="SMART" id="SM00984">
    <property type="entry name" value="UDPG_MGDP_dh_C"/>
    <property type="match status" value="1"/>
</dbReference>
<comment type="similarity">
    <text evidence="1 4">Belongs to the UDP-glucose/GDP-mannose dehydrogenase family.</text>
</comment>
<evidence type="ECO:0000259" key="5">
    <source>
        <dbReference type="SMART" id="SM00984"/>
    </source>
</evidence>
<dbReference type="NCBIfam" id="TIGR03026">
    <property type="entry name" value="NDP-sugDHase"/>
    <property type="match status" value="1"/>
</dbReference>
<reference evidence="8 9" key="1">
    <citation type="submission" date="2019-11" db="EMBL/GenBank/DDBJ databases">
        <authorList>
            <person name="Cho J.-C."/>
        </authorList>
    </citation>
    <scope>NUCLEOTIDE SEQUENCE [LARGE SCALE GENOMIC DNA]</scope>
    <source>
        <strain evidence="7 8">JH1073</strain>
        <strain evidence="6 9">JH702</strain>
    </source>
</reference>
<reference evidence="7" key="2">
    <citation type="journal article" date="2023" name="Nat. Commun.">
        <title>Cultivation of marine bacteria of the SAR202 clade.</title>
        <authorList>
            <person name="Lim Y."/>
            <person name="Seo J.H."/>
            <person name="Giovannoni S.J."/>
            <person name="Kang I."/>
            <person name="Cho J.C."/>
        </authorList>
    </citation>
    <scope>NUCLEOTIDE SEQUENCE</scope>
    <source>
        <strain evidence="7">JH1073</strain>
    </source>
</reference>
<dbReference type="PIRSF" id="PIRSF000124">
    <property type="entry name" value="UDPglc_GDPman_dh"/>
    <property type="match status" value="1"/>
</dbReference>
<keyword evidence="2" id="KW-0560">Oxidoreductase</keyword>
<proteinExistence type="inferred from homology"/>
<dbReference type="InterPro" id="IPR001732">
    <property type="entry name" value="UDP-Glc/GDP-Man_DH_N"/>
</dbReference>
<dbReference type="GO" id="GO:0051287">
    <property type="term" value="F:NAD binding"/>
    <property type="evidence" value="ECO:0007669"/>
    <property type="project" value="InterPro"/>
</dbReference>
<dbReference type="GO" id="GO:0016616">
    <property type="term" value="F:oxidoreductase activity, acting on the CH-OH group of donors, NAD or NADP as acceptor"/>
    <property type="evidence" value="ECO:0007669"/>
    <property type="project" value="InterPro"/>
</dbReference>
<dbReference type="InterPro" id="IPR036291">
    <property type="entry name" value="NAD(P)-bd_dom_sf"/>
</dbReference>
<evidence type="ECO:0000313" key="8">
    <source>
        <dbReference type="Proteomes" id="UP001219901"/>
    </source>
</evidence>
<organism evidence="7 8">
    <name type="scientific">Candidatus Lucifugimonas marina</name>
    <dbReference type="NCBI Taxonomy" id="3038979"/>
    <lineage>
        <taxon>Bacteria</taxon>
        <taxon>Bacillati</taxon>
        <taxon>Chloroflexota</taxon>
        <taxon>Dehalococcoidia</taxon>
        <taxon>SAR202 cluster</taxon>
        <taxon>Candidatus Lucifugimonadales</taxon>
        <taxon>Candidatus Lucifugimonadaceae</taxon>
        <taxon>Candidatus Lucifugimonas</taxon>
    </lineage>
</organism>